<dbReference type="Proteomes" id="UP000217790">
    <property type="component" value="Unassembled WGS sequence"/>
</dbReference>
<dbReference type="SUPFAM" id="SSF55676">
    <property type="entry name" value="CytB endotoxin-like"/>
    <property type="match status" value="1"/>
</dbReference>
<dbReference type="InParanoid" id="A0A2H3DU13"/>
<evidence type="ECO:0000313" key="2">
    <source>
        <dbReference type="Proteomes" id="UP000217790"/>
    </source>
</evidence>
<evidence type="ECO:0000313" key="1">
    <source>
        <dbReference type="EMBL" id="PBK98719.1"/>
    </source>
</evidence>
<reference evidence="2" key="1">
    <citation type="journal article" date="2017" name="Nat. Ecol. Evol.">
        <title>Genome expansion and lineage-specific genetic innovations in the forest pathogenic fungi Armillaria.</title>
        <authorList>
            <person name="Sipos G."/>
            <person name="Prasanna A.N."/>
            <person name="Walter M.C."/>
            <person name="O'Connor E."/>
            <person name="Balint B."/>
            <person name="Krizsan K."/>
            <person name="Kiss B."/>
            <person name="Hess J."/>
            <person name="Varga T."/>
            <person name="Slot J."/>
            <person name="Riley R."/>
            <person name="Boka B."/>
            <person name="Rigling D."/>
            <person name="Barry K."/>
            <person name="Lee J."/>
            <person name="Mihaltcheva S."/>
            <person name="LaButti K."/>
            <person name="Lipzen A."/>
            <person name="Waldron R."/>
            <person name="Moloney N.M."/>
            <person name="Sperisen C."/>
            <person name="Kredics L."/>
            <person name="Vagvoelgyi C."/>
            <person name="Patrignani A."/>
            <person name="Fitzpatrick D."/>
            <person name="Nagy I."/>
            <person name="Doyle S."/>
            <person name="Anderson J.B."/>
            <person name="Grigoriev I.V."/>
            <person name="Gueldener U."/>
            <person name="Muensterkoetter M."/>
            <person name="Nagy L.G."/>
        </authorList>
    </citation>
    <scope>NUCLEOTIDE SEQUENCE [LARGE SCALE GENOMIC DNA]</scope>
    <source>
        <strain evidence="2">Ar21-2</strain>
    </source>
</reference>
<dbReference type="Gene3D" id="3.40.198.10">
    <property type="entry name" value="Delta-endotoxin CytB-like"/>
    <property type="match status" value="1"/>
</dbReference>
<organism evidence="1 2">
    <name type="scientific">Armillaria gallica</name>
    <name type="common">Bulbous honey fungus</name>
    <name type="synonym">Armillaria bulbosa</name>
    <dbReference type="NCBI Taxonomy" id="47427"/>
    <lineage>
        <taxon>Eukaryota</taxon>
        <taxon>Fungi</taxon>
        <taxon>Dikarya</taxon>
        <taxon>Basidiomycota</taxon>
        <taxon>Agaricomycotina</taxon>
        <taxon>Agaricomycetes</taxon>
        <taxon>Agaricomycetidae</taxon>
        <taxon>Agaricales</taxon>
        <taxon>Marasmiineae</taxon>
        <taxon>Physalacriaceae</taxon>
        <taxon>Armillaria</taxon>
    </lineage>
</organism>
<dbReference type="InterPro" id="IPR035918">
    <property type="entry name" value="CytB_endotoxin-like_sf"/>
</dbReference>
<gene>
    <name evidence="1" type="ORF">ARMGADRAFT_920673</name>
</gene>
<proteinExistence type="predicted"/>
<accession>A0A2H3DU13</accession>
<feature type="non-terminal residue" evidence="1">
    <location>
        <position position="1"/>
    </location>
</feature>
<name>A0A2H3DU13_ARMGA</name>
<dbReference type="EMBL" id="KZ293648">
    <property type="protein sequence ID" value="PBK98719.1"/>
    <property type="molecule type" value="Genomic_DNA"/>
</dbReference>
<sequence length="83" mass="9499">GLVDFYPSTEEGRSSWECRLQFALPNEYLRSYFSCMVTTIKLEANIENEEPWVLQGSTTQDFSAAVDSLKVYMSKLDFKGLCI</sequence>
<protein>
    <submittedName>
        <fullName evidence="1">Uncharacterized protein</fullName>
    </submittedName>
</protein>
<dbReference type="OrthoDB" id="3178885at2759"/>
<dbReference type="AlphaFoldDB" id="A0A2H3DU13"/>
<keyword evidence="2" id="KW-1185">Reference proteome</keyword>